<organism evidence="2 3">
    <name type="scientific">Halosegnis marinus</name>
    <dbReference type="NCBI Taxonomy" id="3034023"/>
    <lineage>
        <taxon>Archaea</taxon>
        <taxon>Methanobacteriati</taxon>
        <taxon>Methanobacteriota</taxon>
        <taxon>Stenosarchaea group</taxon>
        <taxon>Halobacteria</taxon>
        <taxon>Halobacteriales</taxon>
        <taxon>Natronomonadaceae</taxon>
        <taxon>Halosegnis</taxon>
    </lineage>
</organism>
<keyword evidence="3" id="KW-1185">Reference proteome</keyword>
<evidence type="ECO:0000313" key="2">
    <source>
        <dbReference type="EMBL" id="MFC7235210.1"/>
    </source>
</evidence>
<protein>
    <submittedName>
        <fullName evidence="2">Twin-arginine translocation signal domain-containing protein</fullName>
    </submittedName>
</protein>
<comment type="caution">
    <text evidence="2">The sequence shown here is derived from an EMBL/GenBank/DDBJ whole genome shotgun (WGS) entry which is preliminary data.</text>
</comment>
<dbReference type="InterPro" id="IPR006311">
    <property type="entry name" value="TAT_signal"/>
</dbReference>
<evidence type="ECO:0000313" key="3">
    <source>
        <dbReference type="Proteomes" id="UP001596398"/>
    </source>
</evidence>
<sequence>MTTRRDVLKAAVAAGGAAGLSACLDVSGESDVPTGPDDLSTLPDRQYAWGEYVRHDDHGNEQLPRHQVLLYLTLERDGEPTEDDRERVAAAFDSLNRAYAWDHEGLLWSAAYSPAYFDRYDEPLHGSVDCPPPHALSPFEEPEFDTQDLLVHLASDNPDVVLRAERALLGETGSANGVEFAASLDGVASLAADSDRRTGFVGRGMPAERQGDLKGVPSDGPVPAESPLFMGFTAGFAVNQASEDSVAIREGPFAGGTTKHVSNLRQRLEDWYGEQSFEERVAEMFSPEHAEKGWVEGVGFNLGDDSRVDETLDDIEAQAEEYGRVGHAQKAARANRDDDGNVRLLRRHFESTDEGEASLHFPSLQRGMTAFDEVRAAMNGTDMPAVTPAVRQRVNNGILEYVFVERRGNWLVPPRSKRALPRPR</sequence>
<dbReference type="InterPro" id="IPR019546">
    <property type="entry name" value="TAT_signal_bac_arc"/>
</dbReference>
<reference evidence="2 3" key="1">
    <citation type="journal article" date="2019" name="Int. J. Syst. Evol. Microbiol.">
        <title>The Global Catalogue of Microorganisms (GCM) 10K type strain sequencing project: providing services to taxonomists for standard genome sequencing and annotation.</title>
        <authorList>
            <consortium name="The Broad Institute Genomics Platform"/>
            <consortium name="The Broad Institute Genome Sequencing Center for Infectious Disease"/>
            <person name="Wu L."/>
            <person name="Ma J."/>
        </authorList>
    </citation>
    <scope>NUCLEOTIDE SEQUENCE [LARGE SCALE GENOMIC DNA]</scope>
    <source>
        <strain evidence="2 3">DT85</strain>
    </source>
</reference>
<dbReference type="PROSITE" id="PS51318">
    <property type="entry name" value="TAT"/>
    <property type="match status" value="1"/>
</dbReference>
<evidence type="ECO:0000256" key="1">
    <source>
        <dbReference type="SAM" id="MobiDB-lite"/>
    </source>
</evidence>
<dbReference type="InterPro" id="IPR055828">
    <property type="entry name" value="DUF7405"/>
</dbReference>
<dbReference type="InterPro" id="IPR011008">
    <property type="entry name" value="Dimeric_a/b-barrel"/>
</dbReference>
<dbReference type="EMBL" id="JBHTAP010000001">
    <property type="protein sequence ID" value="MFC7235210.1"/>
    <property type="molecule type" value="Genomic_DNA"/>
</dbReference>
<name>A0ABD5ZP32_9EURY</name>
<dbReference type="Pfam" id="PF24152">
    <property type="entry name" value="DUF7405"/>
    <property type="match status" value="1"/>
</dbReference>
<accession>A0ABD5ZP32</accession>
<feature type="region of interest" description="Disordered" evidence="1">
    <location>
        <begin position="199"/>
        <end position="218"/>
    </location>
</feature>
<dbReference type="NCBIfam" id="TIGR01409">
    <property type="entry name" value="TAT_signal_seq"/>
    <property type="match status" value="1"/>
</dbReference>
<dbReference type="PROSITE" id="PS51257">
    <property type="entry name" value="PROKAR_LIPOPROTEIN"/>
    <property type="match status" value="1"/>
</dbReference>
<dbReference type="AlphaFoldDB" id="A0ABD5ZP32"/>
<dbReference type="SUPFAM" id="SSF54909">
    <property type="entry name" value="Dimeric alpha+beta barrel"/>
    <property type="match status" value="1"/>
</dbReference>
<dbReference type="Proteomes" id="UP001596398">
    <property type="component" value="Unassembled WGS sequence"/>
</dbReference>
<gene>
    <name evidence="2" type="ORF">ACFQJ4_07780</name>
</gene>
<proteinExistence type="predicted"/>
<dbReference type="GeneID" id="79266899"/>
<dbReference type="RefSeq" id="WP_276233344.1">
    <property type="nucleotide sequence ID" value="NZ_CP119802.1"/>
</dbReference>